<keyword evidence="1" id="KW-1133">Transmembrane helix</keyword>
<dbReference type="Proteomes" id="UP001596150">
    <property type="component" value="Unassembled WGS sequence"/>
</dbReference>
<proteinExistence type="predicted"/>
<keyword evidence="3" id="KW-1185">Reference proteome</keyword>
<evidence type="ECO:0000313" key="3">
    <source>
        <dbReference type="Proteomes" id="UP001596150"/>
    </source>
</evidence>
<keyword evidence="1" id="KW-0472">Membrane</keyword>
<comment type="caution">
    <text evidence="2">The sequence shown here is derived from an EMBL/GenBank/DDBJ whole genome shotgun (WGS) entry which is preliminary data.</text>
</comment>
<keyword evidence="1" id="KW-0812">Transmembrane</keyword>
<feature type="transmembrane region" description="Helical" evidence="1">
    <location>
        <begin position="20"/>
        <end position="39"/>
    </location>
</feature>
<reference evidence="3" key="1">
    <citation type="journal article" date="2019" name="Int. J. Syst. Evol. Microbiol.">
        <title>The Global Catalogue of Microorganisms (GCM) 10K type strain sequencing project: providing services to taxonomists for standard genome sequencing and annotation.</title>
        <authorList>
            <consortium name="The Broad Institute Genomics Platform"/>
            <consortium name="The Broad Institute Genome Sequencing Center for Infectious Disease"/>
            <person name="Wu L."/>
            <person name="Ma J."/>
        </authorList>
    </citation>
    <scope>NUCLEOTIDE SEQUENCE [LARGE SCALE GENOMIC DNA]</scope>
    <source>
        <strain evidence="3">KACC 12633</strain>
    </source>
</reference>
<evidence type="ECO:0000313" key="2">
    <source>
        <dbReference type="EMBL" id="MFC5518072.1"/>
    </source>
</evidence>
<protein>
    <recommendedName>
        <fullName evidence="4">AI-2E family transporter</fullName>
    </recommendedName>
</protein>
<gene>
    <name evidence="2" type="ORF">ACFPP9_20000</name>
</gene>
<organism evidence="2 3">
    <name type="scientific">Kaistia terrae</name>
    <dbReference type="NCBI Taxonomy" id="537017"/>
    <lineage>
        <taxon>Bacteria</taxon>
        <taxon>Pseudomonadati</taxon>
        <taxon>Pseudomonadota</taxon>
        <taxon>Alphaproteobacteria</taxon>
        <taxon>Hyphomicrobiales</taxon>
        <taxon>Kaistiaceae</taxon>
        <taxon>Kaistia</taxon>
    </lineage>
</organism>
<accession>A0ABW0Q338</accession>
<dbReference type="RefSeq" id="WP_266343752.1">
    <property type="nucleotide sequence ID" value="NZ_JAPKNH010000003.1"/>
</dbReference>
<evidence type="ECO:0000256" key="1">
    <source>
        <dbReference type="SAM" id="Phobius"/>
    </source>
</evidence>
<dbReference type="EMBL" id="JBHSML010000013">
    <property type="protein sequence ID" value="MFC5518072.1"/>
    <property type="molecule type" value="Genomic_DNA"/>
</dbReference>
<name>A0ABW0Q338_9HYPH</name>
<sequence>MQRPSGLLPVAGGLRARGLVGGAIIGLVIGLPLLIDALMRIWSWLPHRGP</sequence>
<evidence type="ECO:0008006" key="4">
    <source>
        <dbReference type="Google" id="ProtNLM"/>
    </source>
</evidence>